<keyword evidence="2" id="KW-0812">Transmembrane</keyword>
<dbReference type="AlphaFoldDB" id="A0AAD7UWZ0"/>
<dbReference type="EMBL" id="JARTCD010000062">
    <property type="protein sequence ID" value="KAJ8654359.1"/>
    <property type="molecule type" value="Genomic_DNA"/>
</dbReference>
<protein>
    <recommendedName>
        <fullName evidence="5">Vacuolar membrane protein</fullName>
    </recommendedName>
</protein>
<feature type="compositionally biased region" description="Acidic residues" evidence="1">
    <location>
        <begin position="237"/>
        <end position="252"/>
    </location>
</feature>
<name>A0AAD7UWZ0_9FUNG</name>
<accession>A0AAD7UWZ0</accession>
<feature type="transmembrane region" description="Helical" evidence="2">
    <location>
        <begin position="28"/>
        <end position="47"/>
    </location>
</feature>
<organism evidence="3 4">
    <name type="scientific">Lichtheimia ornata</name>
    <dbReference type="NCBI Taxonomy" id="688661"/>
    <lineage>
        <taxon>Eukaryota</taxon>
        <taxon>Fungi</taxon>
        <taxon>Fungi incertae sedis</taxon>
        <taxon>Mucoromycota</taxon>
        <taxon>Mucoromycotina</taxon>
        <taxon>Mucoromycetes</taxon>
        <taxon>Mucorales</taxon>
        <taxon>Lichtheimiaceae</taxon>
        <taxon>Lichtheimia</taxon>
    </lineage>
</organism>
<feature type="transmembrane region" description="Helical" evidence="2">
    <location>
        <begin position="99"/>
        <end position="120"/>
    </location>
</feature>
<evidence type="ECO:0000313" key="3">
    <source>
        <dbReference type="EMBL" id="KAJ8654359.1"/>
    </source>
</evidence>
<evidence type="ECO:0000313" key="4">
    <source>
        <dbReference type="Proteomes" id="UP001234581"/>
    </source>
</evidence>
<feature type="transmembrane region" description="Helical" evidence="2">
    <location>
        <begin position="157"/>
        <end position="176"/>
    </location>
</feature>
<dbReference type="InterPro" id="IPR022127">
    <property type="entry name" value="STIMATE/YPL162C"/>
</dbReference>
<feature type="transmembrane region" description="Helical" evidence="2">
    <location>
        <begin position="196"/>
        <end position="219"/>
    </location>
</feature>
<gene>
    <name evidence="3" type="ORF">O0I10_009927</name>
</gene>
<dbReference type="Proteomes" id="UP001234581">
    <property type="component" value="Unassembled WGS sequence"/>
</dbReference>
<evidence type="ECO:0000256" key="1">
    <source>
        <dbReference type="SAM" id="MobiDB-lite"/>
    </source>
</evidence>
<dbReference type="GO" id="GO:0016020">
    <property type="term" value="C:membrane"/>
    <property type="evidence" value="ECO:0007669"/>
    <property type="project" value="TreeGrafter"/>
</dbReference>
<evidence type="ECO:0000256" key="2">
    <source>
        <dbReference type="SAM" id="Phobius"/>
    </source>
</evidence>
<keyword evidence="2" id="KW-0472">Membrane</keyword>
<reference evidence="3 4" key="1">
    <citation type="submission" date="2023-03" db="EMBL/GenBank/DDBJ databases">
        <title>Genome sequence of Lichtheimia ornata CBS 291.66.</title>
        <authorList>
            <person name="Mohabir J.T."/>
            <person name="Shea T.P."/>
            <person name="Kurbessoian T."/>
            <person name="Berby B."/>
            <person name="Fontaine J."/>
            <person name="Livny J."/>
            <person name="Gnirke A."/>
            <person name="Stajich J.E."/>
            <person name="Cuomo C.A."/>
        </authorList>
    </citation>
    <scope>NUCLEOTIDE SEQUENCE [LARGE SCALE GENOMIC DNA]</scope>
    <source>
        <strain evidence="3">CBS 291.66</strain>
    </source>
</reference>
<dbReference type="PANTHER" id="PTHR31735">
    <property type="entry name" value="VACUOLAR MEMBRANE PROTEIN YPL162C"/>
    <property type="match status" value="1"/>
</dbReference>
<dbReference type="PANTHER" id="PTHR31735:SF1">
    <property type="entry name" value="VACUOLAR MEMBRANE PROTEIN YPL162C"/>
    <property type="match status" value="1"/>
</dbReference>
<dbReference type="Pfam" id="PF12400">
    <property type="entry name" value="STIMATE"/>
    <property type="match status" value="1"/>
</dbReference>
<feature type="region of interest" description="Disordered" evidence="1">
    <location>
        <begin position="235"/>
        <end position="293"/>
    </location>
</feature>
<proteinExistence type="predicted"/>
<feature type="transmembrane region" description="Helical" evidence="2">
    <location>
        <begin position="68"/>
        <end position="87"/>
    </location>
</feature>
<dbReference type="GeneID" id="83217332"/>
<sequence>MLFTRAPPPPTPPNDDDDAEAGCKLMDAFAIFIQLCLAAAAFSTLIIKRHREHPQRPVRIWGFDVSKQLFGGIVIHTLNVVASYISGDSLEGQQSNPCVWYFLNILVDTTLGVGILWAILKGFHHVLIDRLQLHEFQSGVYGDPPFRKQVRRWSKQLAVYITGLALMKVLVVLLFHLCPWLSDFGRWVLQWTMGNYKLQVVFVMLVFPLAMNIIQFWIVDTIVKHNTDKEAIRLSPEEDEEDMLIGEDDEDDNNTHRHNLPLSGSPKLTPHHPPSSLSSEHSTYELVANNSRS</sequence>
<dbReference type="RefSeq" id="XP_058339273.1">
    <property type="nucleotide sequence ID" value="XM_058489913.1"/>
</dbReference>
<keyword evidence="2" id="KW-1133">Transmembrane helix</keyword>
<keyword evidence="4" id="KW-1185">Reference proteome</keyword>
<comment type="caution">
    <text evidence="3">The sequence shown here is derived from an EMBL/GenBank/DDBJ whole genome shotgun (WGS) entry which is preliminary data.</text>
</comment>
<evidence type="ECO:0008006" key="5">
    <source>
        <dbReference type="Google" id="ProtNLM"/>
    </source>
</evidence>